<dbReference type="InterPro" id="IPR046076">
    <property type="entry name" value="DUF6094"/>
</dbReference>
<dbReference type="CDD" id="cd02440">
    <property type="entry name" value="AdoMet_MTases"/>
    <property type="match status" value="1"/>
</dbReference>
<dbReference type="Gene3D" id="3.40.50.150">
    <property type="entry name" value="Vaccinia Virus protein VP39"/>
    <property type="match status" value="1"/>
</dbReference>
<dbReference type="GO" id="GO:0032259">
    <property type="term" value="P:methylation"/>
    <property type="evidence" value="ECO:0007669"/>
    <property type="project" value="UniProtKB-KW"/>
</dbReference>
<protein>
    <submittedName>
        <fullName evidence="2">Methyltransferase domain-containing protein</fullName>
    </submittedName>
</protein>
<dbReference type="STRING" id="1121390.SAMN02746041_03252"/>
<dbReference type="EMBL" id="FWXF01000034">
    <property type="protein sequence ID" value="SMC28416.1"/>
    <property type="molecule type" value="Genomic_DNA"/>
</dbReference>
<organism evidence="2 3">
    <name type="scientific">Desulfacinum hydrothermale DSM 13146</name>
    <dbReference type="NCBI Taxonomy" id="1121390"/>
    <lineage>
        <taxon>Bacteria</taxon>
        <taxon>Pseudomonadati</taxon>
        <taxon>Thermodesulfobacteriota</taxon>
        <taxon>Syntrophobacteria</taxon>
        <taxon>Syntrophobacterales</taxon>
        <taxon>Syntrophobacteraceae</taxon>
        <taxon>Desulfacinum</taxon>
    </lineage>
</organism>
<keyword evidence="3" id="KW-1185">Reference proteome</keyword>
<dbReference type="AlphaFoldDB" id="A0A1W1XWW0"/>
<dbReference type="SUPFAM" id="SSF53335">
    <property type="entry name" value="S-adenosyl-L-methionine-dependent methyltransferases"/>
    <property type="match status" value="1"/>
</dbReference>
<evidence type="ECO:0000313" key="2">
    <source>
        <dbReference type="EMBL" id="SMC28416.1"/>
    </source>
</evidence>
<sequence length="179" mass="20541">MARLASQAKLGYYPTPNEIVGILKSMLDFEPDTRILDPCCGDGEALANIAAGRAETWGIELEKNRFLAAQQRLDNVLHADALREITYQGPAAFDCLFLNPPYGFELLRLEMLFIRKYIRYLCPKGLLIGIFPESAFRVYDFRKTLAVLKGLEIRAFPPSLFWEFRQYVVFVIFRPILVQ</sequence>
<dbReference type="Proteomes" id="UP000192783">
    <property type="component" value="Unassembled WGS sequence"/>
</dbReference>
<evidence type="ECO:0000259" key="1">
    <source>
        <dbReference type="Pfam" id="PF19587"/>
    </source>
</evidence>
<evidence type="ECO:0000313" key="3">
    <source>
        <dbReference type="Proteomes" id="UP000192783"/>
    </source>
</evidence>
<gene>
    <name evidence="2" type="ORF">SAMN02746041_03252</name>
</gene>
<dbReference type="Pfam" id="PF19587">
    <property type="entry name" value="DUF6094"/>
    <property type="match status" value="1"/>
</dbReference>
<keyword evidence="2" id="KW-0489">Methyltransferase</keyword>
<dbReference type="OrthoDB" id="1843260at2"/>
<accession>A0A1W1XWW0</accession>
<dbReference type="PRINTS" id="PR00507">
    <property type="entry name" value="N12N6MTFRASE"/>
</dbReference>
<dbReference type="GO" id="GO:0008168">
    <property type="term" value="F:methyltransferase activity"/>
    <property type="evidence" value="ECO:0007669"/>
    <property type="project" value="UniProtKB-KW"/>
</dbReference>
<reference evidence="2 3" key="1">
    <citation type="submission" date="2017-04" db="EMBL/GenBank/DDBJ databases">
        <authorList>
            <person name="Afonso C.L."/>
            <person name="Miller P.J."/>
            <person name="Scott M.A."/>
            <person name="Spackman E."/>
            <person name="Goraichik I."/>
            <person name="Dimitrov K.M."/>
            <person name="Suarez D.L."/>
            <person name="Swayne D.E."/>
        </authorList>
    </citation>
    <scope>NUCLEOTIDE SEQUENCE [LARGE SCALE GENOMIC DNA]</scope>
    <source>
        <strain evidence="2 3">DSM 13146</strain>
    </source>
</reference>
<name>A0A1W1XWW0_9BACT</name>
<dbReference type="RefSeq" id="WP_084059126.1">
    <property type="nucleotide sequence ID" value="NZ_FWXF01000034.1"/>
</dbReference>
<keyword evidence="2" id="KW-0808">Transferase</keyword>
<proteinExistence type="predicted"/>
<feature type="domain" description="DUF6094" evidence="1">
    <location>
        <begin position="2"/>
        <end position="171"/>
    </location>
</feature>
<dbReference type="InterPro" id="IPR029063">
    <property type="entry name" value="SAM-dependent_MTases_sf"/>
</dbReference>